<protein>
    <recommendedName>
        <fullName evidence="5">Olfactomedin-like domain-containing protein</fullName>
    </recommendedName>
</protein>
<dbReference type="AlphaFoldDB" id="A0A3P8VK19"/>
<feature type="transmembrane region" description="Helical" evidence="4">
    <location>
        <begin position="58"/>
        <end position="80"/>
    </location>
</feature>
<evidence type="ECO:0000313" key="7">
    <source>
        <dbReference type="Proteomes" id="UP000265120"/>
    </source>
</evidence>
<feature type="transmembrane region" description="Helical" evidence="4">
    <location>
        <begin position="21"/>
        <end position="46"/>
    </location>
</feature>
<dbReference type="GeneTree" id="ENSGT00940000158020"/>
<evidence type="ECO:0000259" key="5">
    <source>
        <dbReference type="PROSITE" id="PS51132"/>
    </source>
</evidence>
<dbReference type="PANTHER" id="PTHR23192:SF85">
    <property type="entry name" value="GLIOMEDIN"/>
    <property type="match status" value="1"/>
</dbReference>
<proteinExistence type="predicted"/>
<dbReference type="Proteomes" id="UP000265120">
    <property type="component" value="Chromosome 6"/>
</dbReference>
<dbReference type="InParanoid" id="A0A3P8VK19"/>
<dbReference type="PANTHER" id="PTHR23192">
    <property type="entry name" value="OLFACTOMEDIN-RELATED"/>
    <property type="match status" value="1"/>
</dbReference>
<organism evidence="6 7">
    <name type="scientific">Cynoglossus semilaevis</name>
    <name type="common">Tongue sole</name>
    <dbReference type="NCBI Taxonomy" id="244447"/>
    <lineage>
        <taxon>Eukaryota</taxon>
        <taxon>Metazoa</taxon>
        <taxon>Chordata</taxon>
        <taxon>Craniata</taxon>
        <taxon>Vertebrata</taxon>
        <taxon>Euteleostomi</taxon>
        <taxon>Actinopterygii</taxon>
        <taxon>Neopterygii</taxon>
        <taxon>Teleostei</taxon>
        <taxon>Neoteleostei</taxon>
        <taxon>Acanthomorphata</taxon>
        <taxon>Carangaria</taxon>
        <taxon>Pleuronectiformes</taxon>
        <taxon>Pleuronectoidei</taxon>
        <taxon>Cynoglossidae</taxon>
        <taxon>Cynoglossinae</taxon>
        <taxon>Cynoglossus</taxon>
    </lineage>
</organism>
<reference evidence="6 7" key="1">
    <citation type="journal article" date="2014" name="Nat. Genet.">
        <title>Whole-genome sequence of a flatfish provides insights into ZW sex chromosome evolution and adaptation to a benthic lifestyle.</title>
        <authorList>
            <person name="Chen S."/>
            <person name="Zhang G."/>
            <person name="Shao C."/>
            <person name="Huang Q."/>
            <person name="Liu G."/>
            <person name="Zhang P."/>
            <person name="Song W."/>
            <person name="An N."/>
            <person name="Chalopin D."/>
            <person name="Volff J.N."/>
            <person name="Hong Y."/>
            <person name="Li Q."/>
            <person name="Sha Z."/>
            <person name="Zhou H."/>
            <person name="Xie M."/>
            <person name="Yu Q."/>
            <person name="Liu Y."/>
            <person name="Xiang H."/>
            <person name="Wang N."/>
            <person name="Wu K."/>
            <person name="Yang C."/>
            <person name="Zhou Q."/>
            <person name="Liao X."/>
            <person name="Yang L."/>
            <person name="Hu Q."/>
            <person name="Zhang J."/>
            <person name="Meng L."/>
            <person name="Jin L."/>
            <person name="Tian Y."/>
            <person name="Lian J."/>
            <person name="Yang J."/>
            <person name="Miao G."/>
            <person name="Liu S."/>
            <person name="Liang Z."/>
            <person name="Yan F."/>
            <person name="Li Y."/>
            <person name="Sun B."/>
            <person name="Zhang H."/>
            <person name="Zhang J."/>
            <person name="Zhu Y."/>
            <person name="Du M."/>
            <person name="Zhao Y."/>
            <person name="Schartl M."/>
            <person name="Tang Q."/>
            <person name="Wang J."/>
        </authorList>
    </citation>
    <scope>NUCLEOTIDE SEQUENCE</scope>
</reference>
<name>A0A3P8VK19_CYNSE</name>
<comment type="subcellular location">
    <subcellularLocation>
        <location evidence="1">Secreted</location>
    </subcellularLocation>
</comment>
<keyword evidence="4" id="KW-0812">Transmembrane</keyword>
<sequence>MIFFFLKTQFHLRKIIKIICQLLSGGIKMVSIFFLLLSFFFSFFLARETHTCLGENSLLLSIHLSVVCFSFFIYLCFLLITHLHNIKIYIFFFLFLEYNIKSLKCSEKVLKMNSTFGAWLADASRMNDSRYWLADHFSGDLFVLTGIYRQIYRCNSFCLLYQGCGHVVYKGSFYFHNAGTNNLKKYTGRTHTLSMTNSKFNNLTYLFPNSKTYFKFAVDENGLWVIFASDIDDSVRVAKLSTDSFSVETVINTAYPSTKSGNAFIVDGIVYFTENTDTRITHAFDLKREIALDVGLNLRSNKDIMAMLSYYPNKRLLFMWENSHVKLCKVKLRAP</sequence>
<evidence type="ECO:0000256" key="1">
    <source>
        <dbReference type="ARBA" id="ARBA00004613"/>
    </source>
</evidence>
<accession>A0A3P8VK19</accession>
<dbReference type="Ensembl" id="ENSCSET00000015809.1">
    <property type="protein sequence ID" value="ENSCSEP00000015618.1"/>
    <property type="gene ID" value="ENSCSEG00000010037.1"/>
</dbReference>
<dbReference type="Pfam" id="PF02191">
    <property type="entry name" value="OLF"/>
    <property type="match status" value="1"/>
</dbReference>
<dbReference type="GO" id="GO:0007165">
    <property type="term" value="P:signal transduction"/>
    <property type="evidence" value="ECO:0007669"/>
    <property type="project" value="TreeGrafter"/>
</dbReference>
<reference evidence="6" key="3">
    <citation type="submission" date="2025-09" db="UniProtKB">
        <authorList>
            <consortium name="Ensembl"/>
        </authorList>
    </citation>
    <scope>IDENTIFICATION</scope>
</reference>
<comment type="caution">
    <text evidence="3">Lacks conserved residue(s) required for the propagation of feature annotation.</text>
</comment>
<dbReference type="SMART" id="SM00284">
    <property type="entry name" value="OLF"/>
    <property type="match status" value="1"/>
</dbReference>
<evidence type="ECO:0000313" key="6">
    <source>
        <dbReference type="Ensembl" id="ENSCSEP00000015618.1"/>
    </source>
</evidence>
<keyword evidence="7" id="KW-1185">Reference proteome</keyword>
<dbReference type="SUPFAM" id="SSF63829">
    <property type="entry name" value="Calcium-dependent phosphotriesterase"/>
    <property type="match status" value="1"/>
</dbReference>
<dbReference type="InterPro" id="IPR003112">
    <property type="entry name" value="Olfac-like_dom"/>
</dbReference>
<evidence type="ECO:0000256" key="3">
    <source>
        <dbReference type="PROSITE-ProRule" id="PRU00446"/>
    </source>
</evidence>
<dbReference type="GO" id="GO:0009986">
    <property type="term" value="C:cell surface"/>
    <property type="evidence" value="ECO:0007669"/>
    <property type="project" value="TreeGrafter"/>
</dbReference>
<dbReference type="GO" id="GO:0005615">
    <property type="term" value="C:extracellular space"/>
    <property type="evidence" value="ECO:0007669"/>
    <property type="project" value="TreeGrafter"/>
</dbReference>
<reference evidence="6" key="2">
    <citation type="submission" date="2025-08" db="UniProtKB">
        <authorList>
            <consortium name="Ensembl"/>
        </authorList>
    </citation>
    <scope>IDENTIFICATION</scope>
</reference>
<evidence type="ECO:0000256" key="4">
    <source>
        <dbReference type="SAM" id="Phobius"/>
    </source>
</evidence>
<evidence type="ECO:0000256" key="2">
    <source>
        <dbReference type="ARBA" id="ARBA00022525"/>
    </source>
</evidence>
<feature type="domain" description="Olfactomedin-like" evidence="5">
    <location>
        <begin position="75"/>
        <end position="334"/>
    </location>
</feature>
<dbReference type="STRING" id="244447.ENSCSEP00000015618"/>
<keyword evidence="4" id="KW-0472">Membrane</keyword>
<keyword evidence="2" id="KW-0964">Secreted</keyword>
<dbReference type="InterPro" id="IPR050605">
    <property type="entry name" value="Olfactomedin-like_domain"/>
</dbReference>
<dbReference type="OMA" id="DLHNIHE"/>
<keyword evidence="4" id="KW-1133">Transmembrane helix</keyword>
<dbReference type="PROSITE" id="PS51132">
    <property type="entry name" value="OLF"/>
    <property type="match status" value="1"/>
</dbReference>